<dbReference type="EMBL" id="VIGB01000003">
    <property type="protein sequence ID" value="TQF03074.1"/>
    <property type="molecule type" value="Genomic_DNA"/>
</dbReference>
<evidence type="ECO:0000259" key="2">
    <source>
        <dbReference type="Pfam" id="PF13581"/>
    </source>
</evidence>
<keyword evidence="3" id="KW-0547">Nucleotide-binding</keyword>
<dbReference type="PANTHER" id="PTHR35526">
    <property type="entry name" value="ANTI-SIGMA-F FACTOR RSBW-RELATED"/>
    <property type="match status" value="1"/>
</dbReference>
<gene>
    <name evidence="3" type="ORF">E6W39_13450</name>
</gene>
<name>A0A540W3Z9_9ACTN</name>
<keyword evidence="1" id="KW-0723">Serine/threonine-protein kinase</keyword>
<dbReference type="Gene3D" id="3.30.565.10">
    <property type="entry name" value="Histidine kinase-like ATPase, C-terminal domain"/>
    <property type="match status" value="1"/>
</dbReference>
<dbReference type="InterPro" id="IPR003594">
    <property type="entry name" value="HATPase_dom"/>
</dbReference>
<evidence type="ECO:0000313" key="3">
    <source>
        <dbReference type="EMBL" id="TQF03074.1"/>
    </source>
</evidence>
<dbReference type="CDD" id="cd16936">
    <property type="entry name" value="HATPase_RsbW-like"/>
    <property type="match status" value="1"/>
</dbReference>
<evidence type="ECO:0000313" key="4">
    <source>
        <dbReference type="Proteomes" id="UP000319103"/>
    </source>
</evidence>
<reference evidence="3 4" key="1">
    <citation type="submission" date="2019-06" db="EMBL/GenBank/DDBJ databases">
        <title>Description of Kitasatospora acidophila sp. nov. isolated from pine grove soil, and reclassification of Streptomyces novaecaesareae to Kitasatospora novaeceasareae comb. nov.</title>
        <authorList>
            <person name="Kim M.J."/>
        </authorList>
    </citation>
    <scope>NUCLEOTIDE SEQUENCE [LARGE SCALE GENOMIC DNA]</scope>
    <source>
        <strain evidence="3 4">MMS16-CNU292</strain>
    </source>
</reference>
<organism evidence="3 4">
    <name type="scientific">Kitasatospora acidiphila</name>
    <dbReference type="NCBI Taxonomy" id="2567942"/>
    <lineage>
        <taxon>Bacteria</taxon>
        <taxon>Bacillati</taxon>
        <taxon>Actinomycetota</taxon>
        <taxon>Actinomycetes</taxon>
        <taxon>Kitasatosporales</taxon>
        <taxon>Streptomycetaceae</taxon>
        <taxon>Kitasatospora</taxon>
    </lineage>
</organism>
<keyword evidence="1" id="KW-0418">Kinase</keyword>
<feature type="domain" description="Histidine kinase/HSP90-like ATPase" evidence="2">
    <location>
        <begin position="28"/>
        <end position="132"/>
    </location>
</feature>
<dbReference type="InterPro" id="IPR036890">
    <property type="entry name" value="HATPase_C_sf"/>
</dbReference>
<dbReference type="OrthoDB" id="3473697at2"/>
<dbReference type="Proteomes" id="UP000319103">
    <property type="component" value="Unassembled WGS sequence"/>
</dbReference>
<dbReference type="SUPFAM" id="SSF55874">
    <property type="entry name" value="ATPase domain of HSP90 chaperone/DNA topoisomerase II/histidine kinase"/>
    <property type="match status" value="1"/>
</dbReference>
<dbReference type="InterPro" id="IPR050267">
    <property type="entry name" value="Anti-sigma-factor_SerPK"/>
</dbReference>
<proteinExistence type="predicted"/>
<keyword evidence="1" id="KW-0808">Transferase</keyword>
<sequence>MTTDFTLADQPDPMSQVKWQLPATPLGARRARLNAVQQVCAWGWKPESHLVECVTLIVAELASNAITHGRRRGLGFQLRLSLDSFAGLPKLLRIEVTDPRGERLPCQKSGDASADGESGRGLLIVDTLADRWGTVPYPPYGKTLWCELDLGG</sequence>
<dbReference type="PANTHER" id="PTHR35526:SF3">
    <property type="entry name" value="ANTI-SIGMA-F FACTOR RSBW"/>
    <property type="match status" value="1"/>
</dbReference>
<keyword evidence="3" id="KW-0067">ATP-binding</keyword>
<dbReference type="Pfam" id="PF13581">
    <property type="entry name" value="HATPase_c_2"/>
    <property type="match status" value="1"/>
</dbReference>
<dbReference type="GO" id="GO:0004674">
    <property type="term" value="F:protein serine/threonine kinase activity"/>
    <property type="evidence" value="ECO:0007669"/>
    <property type="project" value="UniProtKB-KW"/>
</dbReference>
<accession>A0A540W3Z9</accession>
<dbReference type="GO" id="GO:0005524">
    <property type="term" value="F:ATP binding"/>
    <property type="evidence" value="ECO:0007669"/>
    <property type="project" value="UniProtKB-KW"/>
</dbReference>
<keyword evidence="4" id="KW-1185">Reference proteome</keyword>
<evidence type="ECO:0000256" key="1">
    <source>
        <dbReference type="ARBA" id="ARBA00022527"/>
    </source>
</evidence>
<comment type="caution">
    <text evidence="3">The sequence shown here is derived from an EMBL/GenBank/DDBJ whole genome shotgun (WGS) entry which is preliminary data.</text>
</comment>
<protein>
    <submittedName>
        <fullName evidence="3">ATP-binding protein</fullName>
    </submittedName>
</protein>
<dbReference type="RefSeq" id="WP_141633754.1">
    <property type="nucleotide sequence ID" value="NZ_VIGB01000003.1"/>
</dbReference>
<dbReference type="AlphaFoldDB" id="A0A540W3Z9"/>